<dbReference type="Proteomes" id="UP000026922">
    <property type="component" value="Unassembled WGS sequence"/>
</dbReference>
<dbReference type="Gene3D" id="3.90.226.10">
    <property type="entry name" value="2-enoyl-CoA Hydratase, Chain A, domain 1"/>
    <property type="match status" value="1"/>
</dbReference>
<feature type="domain" description="Peptidase S49" evidence="5">
    <location>
        <begin position="117"/>
        <end position="262"/>
    </location>
</feature>
<evidence type="ECO:0000313" key="8">
    <source>
        <dbReference type="Proteomes" id="UP000026922"/>
    </source>
</evidence>
<proteinExistence type="inferred from homology"/>
<protein>
    <submittedName>
        <fullName evidence="6">Head-tail preconnector protein GP5</fullName>
    </submittedName>
</protein>
<keyword evidence="4" id="KW-0720">Serine protease</keyword>
<comment type="caution">
    <text evidence="6">The sequence shown here is derived from an EMBL/GenBank/DDBJ whole genome shotgun (WGS) entry which is preliminary data.</text>
</comment>
<name>A0A061JGR6_9PROT</name>
<gene>
    <name evidence="7" type="ORF">K737_301154</name>
    <name evidence="6" type="ORF">K737_301215</name>
</gene>
<keyword evidence="3" id="KW-0378">Hydrolase</keyword>
<organism evidence="6 8">
    <name type="scientific">Holospora undulata HU1</name>
    <dbReference type="NCBI Taxonomy" id="1321371"/>
    <lineage>
        <taxon>Bacteria</taxon>
        <taxon>Pseudomonadati</taxon>
        <taxon>Pseudomonadota</taxon>
        <taxon>Alphaproteobacteria</taxon>
        <taxon>Holosporales</taxon>
        <taxon>Holosporaceae</taxon>
        <taxon>Holospora</taxon>
    </lineage>
</organism>
<dbReference type="RefSeq" id="WP_006298521.1">
    <property type="nucleotide sequence ID" value="NZ_ARPM03000197.1"/>
</dbReference>
<dbReference type="InterPro" id="IPR033855">
    <property type="entry name" value="Protein_C"/>
</dbReference>
<dbReference type="Pfam" id="PF01343">
    <property type="entry name" value="Peptidase_S49"/>
    <property type="match status" value="1"/>
</dbReference>
<dbReference type="EMBL" id="ARPM03000197">
    <property type="protein sequence ID" value="ETZ04443.1"/>
    <property type="molecule type" value="Genomic_DNA"/>
</dbReference>
<evidence type="ECO:0000256" key="4">
    <source>
        <dbReference type="ARBA" id="ARBA00022825"/>
    </source>
</evidence>
<dbReference type="GO" id="GO:0008236">
    <property type="term" value="F:serine-type peptidase activity"/>
    <property type="evidence" value="ECO:0007669"/>
    <property type="project" value="UniProtKB-KW"/>
</dbReference>
<dbReference type="EMBL" id="ARPM03000202">
    <property type="protein sequence ID" value="ETZ04378.1"/>
    <property type="molecule type" value="Genomic_DNA"/>
</dbReference>
<dbReference type="InterPro" id="IPR029045">
    <property type="entry name" value="ClpP/crotonase-like_dom_sf"/>
</dbReference>
<evidence type="ECO:0000313" key="7">
    <source>
        <dbReference type="EMBL" id="ETZ04443.1"/>
    </source>
</evidence>
<dbReference type="SUPFAM" id="SSF52096">
    <property type="entry name" value="ClpP/crotonase"/>
    <property type="match status" value="1"/>
</dbReference>
<dbReference type="CDD" id="cd07022">
    <property type="entry name" value="S49_Sppa_36K_type"/>
    <property type="match status" value="1"/>
</dbReference>
<evidence type="ECO:0000313" key="6">
    <source>
        <dbReference type="EMBL" id="ETZ04378.1"/>
    </source>
</evidence>
<reference evidence="6 8" key="1">
    <citation type="journal article" date="2013" name="Genome Announc.">
        <title>Draft Genome Sequence of Holospora undulata Strain HU1, a Micronucleus-Specific Symbiont of the Ciliate Paramecium caudatum.</title>
        <authorList>
            <person name="Dohra H."/>
            <person name="Suzuki H."/>
            <person name="Suzuki T."/>
            <person name="Tanaka K."/>
            <person name="Fujishima M."/>
        </authorList>
    </citation>
    <scope>NUCLEOTIDE SEQUENCE [LARGE SCALE GENOMIC DNA]</scope>
    <source>
        <strain evidence="6 8">HU1</strain>
    </source>
</reference>
<evidence type="ECO:0000259" key="5">
    <source>
        <dbReference type="Pfam" id="PF01343"/>
    </source>
</evidence>
<dbReference type="InterPro" id="IPR002142">
    <property type="entry name" value="Peptidase_S49"/>
</dbReference>
<dbReference type="GO" id="GO:0006508">
    <property type="term" value="P:proteolysis"/>
    <property type="evidence" value="ECO:0007669"/>
    <property type="project" value="UniProtKB-KW"/>
</dbReference>
<evidence type="ECO:0000256" key="2">
    <source>
        <dbReference type="ARBA" id="ARBA00022670"/>
    </source>
</evidence>
<evidence type="ECO:0000256" key="1">
    <source>
        <dbReference type="ARBA" id="ARBA00008683"/>
    </source>
</evidence>
<dbReference type="PANTHER" id="PTHR33209">
    <property type="entry name" value="PROTEASE 4"/>
    <property type="match status" value="1"/>
</dbReference>
<dbReference type="Gene3D" id="6.20.330.10">
    <property type="match status" value="1"/>
</dbReference>
<accession>A0A061JGR6</accession>
<sequence length="372" mass="40967">MNDIYLKFAMKPMMIERRSFEWLAAHMASNKALKFTPPSLAHGGSNNIAIIPIHGILTKRSGIFDGMLGMTSYDEIQQQISAALSDDAVQTILLDIDSPGGETSGLFDLADFIYQARSQKTIWAMCNDEAYSAAYGIASSAEKVFINRTSGVGSIGVIASHIDQSAFDEKQGVKYTTVFAGSRKNDLNPHEPLTSESMQTLQSEVSRLYEMFVELVARNRDLTTEAIKATEAGLYFGLNAIQTGLADEILTFPECIQKAASQSFIRTIAMTETVPTINPEELLTQGKILGRSEYHAEALEIFRLCKLSKMPEKLGDFIEQNIPVNEAREQLMQLLADRTGTEILSTVSLEPTPQENPVIQAAKARSHMKLTA</sequence>
<keyword evidence="2" id="KW-0645">Protease</keyword>
<keyword evidence="8" id="KW-1185">Reference proteome</keyword>
<evidence type="ECO:0000256" key="3">
    <source>
        <dbReference type="ARBA" id="ARBA00022801"/>
    </source>
</evidence>
<dbReference type="AlphaFoldDB" id="A0A061JGR6"/>
<dbReference type="PANTHER" id="PTHR33209:SF1">
    <property type="entry name" value="PEPTIDASE S49 DOMAIN-CONTAINING PROTEIN"/>
    <property type="match status" value="1"/>
</dbReference>
<comment type="similarity">
    <text evidence="1">Belongs to the peptidase S49 family.</text>
</comment>